<gene>
    <name evidence="6" type="ORF">SAMN04490201_2054</name>
</gene>
<feature type="domain" description="HTH tetR-type" evidence="5">
    <location>
        <begin position="8"/>
        <end position="68"/>
    </location>
</feature>
<organism evidence="6 7">
    <name type="scientific">Pseudomonas psychrophila</name>
    <dbReference type="NCBI Taxonomy" id="122355"/>
    <lineage>
        <taxon>Bacteria</taxon>
        <taxon>Pseudomonadati</taxon>
        <taxon>Pseudomonadota</taxon>
        <taxon>Gammaproteobacteria</taxon>
        <taxon>Pseudomonadales</taxon>
        <taxon>Pseudomonadaceae</taxon>
        <taxon>Pseudomonas</taxon>
    </lineage>
</organism>
<dbReference type="Pfam" id="PF00440">
    <property type="entry name" value="TetR_N"/>
    <property type="match status" value="1"/>
</dbReference>
<dbReference type="InterPro" id="IPR011075">
    <property type="entry name" value="TetR_C"/>
</dbReference>
<dbReference type="Proteomes" id="UP000182058">
    <property type="component" value="Chromosome I"/>
</dbReference>
<accession>A0ABY0VQQ9</accession>
<keyword evidence="2 4" id="KW-0238">DNA-binding</keyword>
<keyword evidence="1" id="KW-0805">Transcription regulation</keyword>
<dbReference type="EMBL" id="LT629795">
    <property type="protein sequence ID" value="SDU49670.1"/>
    <property type="molecule type" value="Genomic_DNA"/>
</dbReference>
<evidence type="ECO:0000256" key="4">
    <source>
        <dbReference type="PROSITE-ProRule" id="PRU00335"/>
    </source>
</evidence>
<evidence type="ECO:0000313" key="7">
    <source>
        <dbReference type="Proteomes" id="UP000182058"/>
    </source>
</evidence>
<evidence type="ECO:0000256" key="1">
    <source>
        <dbReference type="ARBA" id="ARBA00023015"/>
    </source>
</evidence>
<protein>
    <submittedName>
        <fullName evidence="6">DNA-binding transcriptional regulator, AcrR family</fullName>
    </submittedName>
</protein>
<name>A0ABY0VQQ9_9PSED</name>
<dbReference type="SUPFAM" id="SSF46689">
    <property type="entry name" value="Homeodomain-like"/>
    <property type="match status" value="1"/>
</dbReference>
<keyword evidence="7" id="KW-1185">Reference proteome</keyword>
<dbReference type="PANTHER" id="PTHR47506">
    <property type="entry name" value="TRANSCRIPTIONAL REGULATORY PROTEIN"/>
    <property type="match status" value="1"/>
</dbReference>
<evidence type="ECO:0000313" key="6">
    <source>
        <dbReference type="EMBL" id="SDU49670.1"/>
    </source>
</evidence>
<dbReference type="InterPro" id="IPR001647">
    <property type="entry name" value="HTH_TetR"/>
</dbReference>
<dbReference type="PRINTS" id="PR00455">
    <property type="entry name" value="HTHTETR"/>
</dbReference>
<dbReference type="InterPro" id="IPR036271">
    <property type="entry name" value="Tet_transcr_reg_TetR-rel_C_sf"/>
</dbReference>
<dbReference type="GO" id="GO:0003677">
    <property type="term" value="F:DNA binding"/>
    <property type="evidence" value="ECO:0007669"/>
    <property type="project" value="UniProtKB-KW"/>
</dbReference>
<keyword evidence="3" id="KW-0804">Transcription</keyword>
<reference evidence="6 7" key="1">
    <citation type="submission" date="2016-10" db="EMBL/GenBank/DDBJ databases">
        <authorList>
            <person name="Varghese N."/>
            <person name="Submissions S."/>
        </authorList>
    </citation>
    <scope>NUCLEOTIDE SEQUENCE [LARGE SCALE GENOMIC DNA]</scope>
    <source>
        <strain evidence="6 7">BS3667</strain>
    </source>
</reference>
<dbReference type="Gene3D" id="1.10.357.10">
    <property type="entry name" value="Tetracycline Repressor, domain 2"/>
    <property type="match status" value="1"/>
</dbReference>
<dbReference type="SUPFAM" id="SSF48498">
    <property type="entry name" value="Tetracyclin repressor-like, C-terminal domain"/>
    <property type="match status" value="1"/>
</dbReference>
<dbReference type="PANTHER" id="PTHR47506:SF1">
    <property type="entry name" value="HTH-TYPE TRANSCRIPTIONAL REGULATOR YJDC"/>
    <property type="match status" value="1"/>
</dbReference>
<sequence>MNRGRPRIFDPELVLENAMELFWSRGYDATSLQDLLEATGLSKSSLYESFGNKQSLFETAFTRYFEGRARFMRERLDESEYALEFIRECLMSVLEDASRDSPRGCMLVNVANEFSSSDPAIHRLVILASKRFRRVFELAFERAQESGEISADKTPAELALLMHCIMNGLRTQTKSGLSHQELLMVIDLVMARWA</sequence>
<dbReference type="PROSITE" id="PS50977">
    <property type="entry name" value="HTH_TETR_2"/>
    <property type="match status" value="1"/>
</dbReference>
<evidence type="ECO:0000259" key="5">
    <source>
        <dbReference type="PROSITE" id="PS50977"/>
    </source>
</evidence>
<dbReference type="Gene3D" id="1.10.10.60">
    <property type="entry name" value="Homeodomain-like"/>
    <property type="match status" value="1"/>
</dbReference>
<dbReference type="InterPro" id="IPR009057">
    <property type="entry name" value="Homeodomain-like_sf"/>
</dbReference>
<dbReference type="Pfam" id="PF16925">
    <property type="entry name" value="TetR_C_13"/>
    <property type="match status" value="1"/>
</dbReference>
<feature type="DNA-binding region" description="H-T-H motif" evidence="4">
    <location>
        <begin position="31"/>
        <end position="50"/>
    </location>
</feature>
<evidence type="ECO:0000256" key="2">
    <source>
        <dbReference type="ARBA" id="ARBA00023125"/>
    </source>
</evidence>
<evidence type="ECO:0000256" key="3">
    <source>
        <dbReference type="ARBA" id="ARBA00023163"/>
    </source>
</evidence>
<proteinExistence type="predicted"/>